<dbReference type="GO" id="GO:0004519">
    <property type="term" value="F:endonuclease activity"/>
    <property type="evidence" value="ECO:0007669"/>
    <property type="project" value="InterPro"/>
</dbReference>
<dbReference type="GO" id="GO:0046872">
    <property type="term" value="F:metal ion binding"/>
    <property type="evidence" value="ECO:0007669"/>
    <property type="project" value="UniProtKB-KW"/>
</dbReference>
<evidence type="ECO:0000256" key="1">
    <source>
        <dbReference type="ARBA" id="ARBA00001936"/>
    </source>
</evidence>
<keyword evidence="11" id="KW-1185">Reference proteome</keyword>
<dbReference type="EMBL" id="JAJGNA010000007">
    <property type="protein sequence ID" value="MCC4308493.1"/>
    <property type="molecule type" value="Genomic_DNA"/>
</dbReference>
<evidence type="ECO:0000256" key="6">
    <source>
        <dbReference type="PIRSR" id="PIRSR604808-1"/>
    </source>
</evidence>
<evidence type="ECO:0000256" key="2">
    <source>
        <dbReference type="ARBA" id="ARBA00007092"/>
    </source>
</evidence>
<evidence type="ECO:0000313" key="11">
    <source>
        <dbReference type="Proteomes" id="UP001108027"/>
    </source>
</evidence>
<feature type="site" description="Transition state stabilizer" evidence="8">
    <location>
        <position position="154"/>
    </location>
</feature>
<evidence type="ECO:0000259" key="9">
    <source>
        <dbReference type="Pfam" id="PF03372"/>
    </source>
</evidence>
<dbReference type="InterPro" id="IPR036691">
    <property type="entry name" value="Endo/exonu/phosph_ase_sf"/>
</dbReference>
<feature type="active site" description="Proton donor/acceptor" evidence="6">
    <location>
        <position position="152"/>
    </location>
</feature>
<dbReference type="PROSITE" id="PS51435">
    <property type="entry name" value="AP_NUCLEASE_F1_4"/>
    <property type="match status" value="1"/>
</dbReference>
<comment type="cofactor">
    <cofactor evidence="1">
        <name>Mn(2+)</name>
        <dbReference type="ChEBI" id="CHEBI:29035"/>
    </cofactor>
</comment>
<feature type="binding site" evidence="7">
    <location>
        <position position="154"/>
    </location>
    <ligand>
        <name>Mg(2+)</name>
        <dbReference type="ChEBI" id="CHEBI:18420"/>
        <label>1</label>
    </ligand>
</feature>
<dbReference type="NCBIfam" id="TIGR00633">
    <property type="entry name" value="xth"/>
    <property type="match status" value="1"/>
</dbReference>
<keyword evidence="5 7" id="KW-0460">Magnesium</keyword>
<dbReference type="InterPro" id="IPR037493">
    <property type="entry name" value="ExoIII-like"/>
</dbReference>
<dbReference type="PANTHER" id="PTHR43250">
    <property type="entry name" value="EXODEOXYRIBONUCLEASE III"/>
    <property type="match status" value="1"/>
</dbReference>
<keyword evidence="7" id="KW-0464">Manganese</keyword>
<comment type="caution">
    <text evidence="10">The sequence shown here is derived from an EMBL/GenBank/DDBJ whole genome shotgun (WGS) entry which is preliminary data.</text>
</comment>
<dbReference type="Pfam" id="PF03372">
    <property type="entry name" value="Exo_endo_phos"/>
    <property type="match status" value="1"/>
</dbReference>
<proteinExistence type="inferred from homology"/>
<feature type="active site" evidence="6">
    <location>
        <position position="110"/>
    </location>
</feature>
<organism evidence="10 11">
    <name type="scientific">Alloalcanivorax marinus</name>
    <dbReference type="NCBI Taxonomy" id="1177169"/>
    <lineage>
        <taxon>Bacteria</taxon>
        <taxon>Pseudomonadati</taxon>
        <taxon>Pseudomonadota</taxon>
        <taxon>Gammaproteobacteria</taxon>
        <taxon>Oceanospirillales</taxon>
        <taxon>Alcanivoracaceae</taxon>
        <taxon>Alloalcanivorax</taxon>
    </lineage>
</organism>
<feature type="active site" description="Proton acceptor" evidence="6">
    <location>
        <position position="262"/>
    </location>
</feature>
<feature type="domain" description="Endonuclease/exonuclease/phosphatase" evidence="9">
    <location>
        <begin position="4"/>
        <end position="262"/>
    </location>
</feature>
<evidence type="ECO:0000313" key="10">
    <source>
        <dbReference type="EMBL" id="MCC4308493.1"/>
    </source>
</evidence>
<feature type="binding site" evidence="7">
    <location>
        <position position="7"/>
    </location>
    <ligand>
        <name>Mg(2+)</name>
        <dbReference type="ChEBI" id="CHEBI:18420"/>
        <label>1</label>
    </ligand>
</feature>
<evidence type="ECO:0000256" key="3">
    <source>
        <dbReference type="ARBA" id="ARBA00022723"/>
    </source>
</evidence>
<gene>
    <name evidence="10" type="primary">xthA</name>
    <name evidence="10" type="ORF">LL252_07885</name>
</gene>
<dbReference type="Gene3D" id="3.60.10.10">
    <property type="entry name" value="Endonuclease/exonuclease/phosphatase"/>
    <property type="match status" value="1"/>
</dbReference>
<evidence type="ECO:0000256" key="8">
    <source>
        <dbReference type="PIRSR" id="PIRSR604808-3"/>
    </source>
</evidence>
<keyword evidence="4 10" id="KW-0378">Hydrolase</keyword>
<feature type="binding site" evidence="7">
    <location>
        <position position="152"/>
    </location>
    <ligand>
        <name>Mg(2+)</name>
        <dbReference type="ChEBI" id="CHEBI:18420"/>
        <label>1</label>
    </ligand>
</feature>
<feature type="binding site" evidence="7">
    <location>
        <position position="262"/>
    </location>
    <ligand>
        <name>Mg(2+)</name>
        <dbReference type="ChEBI" id="CHEBI:18420"/>
        <label>1</label>
    </ligand>
</feature>
<dbReference type="InterPro" id="IPR004808">
    <property type="entry name" value="AP_endonuc_1"/>
</dbReference>
<dbReference type="RefSeq" id="WP_228233677.1">
    <property type="nucleotide sequence ID" value="NZ_JAJGNA010000007.1"/>
</dbReference>
<feature type="binding site" evidence="7">
    <location>
        <position position="34"/>
    </location>
    <ligand>
        <name>Mg(2+)</name>
        <dbReference type="ChEBI" id="CHEBI:18420"/>
        <label>1</label>
    </ligand>
</feature>
<comment type="cofactor">
    <cofactor evidence="7">
        <name>Mg(2+)</name>
        <dbReference type="ChEBI" id="CHEBI:18420"/>
    </cofactor>
    <cofactor evidence="7">
        <name>Mn(2+)</name>
        <dbReference type="ChEBI" id="CHEBI:29035"/>
    </cofactor>
    <text evidence="7">Probably binds two magnesium or manganese ions per subunit.</text>
</comment>
<dbReference type="InterPro" id="IPR020848">
    <property type="entry name" value="AP_endonuclease_F1_CS"/>
</dbReference>
<dbReference type="GO" id="GO:0008311">
    <property type="term" value="F:double-stranded DNA 3'-5' DNA exonuclease activity"/>
    <property type="evidence" value="ECO:0007669"/>
    <property type="project" value="UniProtKB-EC"/>
</dbReference>
<keyword evidence="3 7" id="KW-0479">Metal-binding</keyword>
<dbReference type="Proteomes" id="UP001108027">
    <property type="component" value="Unassembled WGS sequence"/>
</dbReference>
<dbReference type="NCBIfam" id="NF008733">
    <property type="entry name" value="PRK11756.1"/>
    <property type="match status" value="1"/>
</dbReference>
<feature type="site" description="Important for catalytic activity" evidence="8">
    <location>
        <position position="232"/>
    </location>
</feature>
<comment type="similarity">
    <text evidence="2">Belongs to the DNA repair enzymes AP/ExoA family.</text>
</comment>
<dbReference type="GO" id="GO:0003677">
    <property type="term" value="F:DNA binding"/>
    <property type="evidence" value="ECO:0007669"/>
    <property type="project" value="InterPro"/>
</dbReference>
<dbReference type="CDD" id="cd09086">
    <property type="entry name" value="ExoIII-like_AP-endo"/>
    <property type="match status" value="1"/>
</dbReference>
<protein>
    <submittedName>
        <fullName evidence="10">Exodeoxyribonuclease III</fullName>
        <ecNumber evidence="10">3.1.11.2</ecNumber>
    </submittedName>
</protein>
<dbReference type="InterPro" id="IPR005135">
    <property type="entry name" value="Endo/exonuclease/phosphatase"/>
</dbReference>
<sequence length="274" mass="32251">MTLISFNINGIRARLHQLETLLEKYRPTLLGLQETKVQDSEFPEQAVRDLGYHPYYFGQKGHYGVALLTREPLEDVRYGFPNDGEESQRRMIIGRLRDADGEPVTVLNGYFPQGENREHPVKFPAKEKFYQDLQDYLEQYHRPDEQLAIMGDFNISSTDLDIGIGEANRKRWLREGKTSFLPEERAWWQRLVDWGLVDTFRHRHPDTDDIFSWFDYRSRGFERDPRRGLRIDTVLATPALLERLTDTGVDYDIRGMERPSDHCPVWSRFDNLPS</sequence>
<accession>A0A9Q3YRC8</accession>
<reference evidence="10" key="1">
    <citation type="submission" date="2021-10" db="EMBL/GenBank/DDBJ databases">
        <title>The diversity and Nitrogen Metabolism of Culturable Nitrate-Utilizing Bacteria Within the Oxygen Minimum Zone of the Changjiang (Yangtze River)Estuary.</title>
        <authorList>
            <person name="Zhang D."/>
            <person name="Zheng J."/>
            <person name="Liu S."/>
            <person name="He W."/>
        </authorList>
    </citation>
    <scope>NUCLEOTIDE SEQUENCE</scope>
    <source>
        <strain evidence="10">FXH-223</strain>
    </source>
</reference>
<evidence type="ECO:0000256" key="5">
    <source>
        <dbReference type="ARBA" id="ARBA00022842"/>
    </source>
</evidence>
<feature type="binding site" evidence="7">
    <location>
        <position position="261"/>
    </location>
    <ligand>
        <name>Mg(2+)</name>
        <dbReference type="ChEBI" id="CHEBI:18420"/>
        <label>1</label>
    </ligand>
</feature>
<feature type="site" description="Interaction with DNA substrate" evidence="8">
    <location>
        <position position="262"/>
    </location>
</feature>
<dbReference type="PROSITE" id="PS00727">
    <property type="entry name" value="AP_NUCLEASE_F1_2"/>
    <property type="match status" value="1"/>
</dbReference>
<dbReference type="PANTHER" id="PTHR43250:SF2">
    <property type="entry name" value="EXODEOXYRIBONUCLEASE III"/>
    <property type="match status" value="1"/>
</dbReference>
<name>A0A9Q3YRC8_9GAMM</name>
<dbReference type="EC" id="3.1.11.2" evidence="10"/>
<dbReference type="AlphaFoldDB" id="A0A9Q3YRC8"/>
<dbReference type="GO" id="GO:0006281">
    <property type="term" value="P:DNA repair"/>
    <property type="evidence" value="ECO:0007669"/>
    <property type="project" value="InterPro"/>
</dbReference>
<dbReference type="SUPFAM" id="SSF56219">
    <property type="entry name" value="DNase I-like"/>
    <property type="match status" value="1"/>
</dbReference>
<evidence type="ECO:0000256" key="4">
    <source>
        <dbReference type="ARBA" id="ARBA00022801"/>
    </source>
</evidence>
<dbReference type="NCBIfam" id="TIGR00195">
    <property type="entry name" value="exoDNase_III"/>
    <property type="match status" value="1"/>
</dbReference>
<evidence type="ECO:0000256" key="7">
    <source>
        <dbReference type="PIRSR" id="PIRSR604808-2"/>
    </source>
</evidence>